<protein>
    <submittedName>
        <fullName evidence="1">Uncharacterized protein</fullName>
    </submittedName>
</protein>
<organism evidence="1 2">
    <name type="scientific">Pleurodeles waltl</name>
    <name type="common">Iberian ribbed newt</name>
    <dbReference type="NCBI Taxonomy" id="8319"/>
    <lineage>
        <taxon>Eukaryota</taxon>
        <taxon>Metazoa</taxon>
        <taxon>Chordata</taxon>
        <taxon>Craniata</taxon>
        <taxon>Vertebrata</taxon>
        <taxon>Euteleostomi</taxon>
        <taxon>Amphibia</taxon>
        <taxon>Batrachia</taxon>
        <taxon>Caudata</taxon>
        <taxon>Salamandroidea</taxon>
        <taxon>Salamandridae</taxon>
        <taxon>Pleurodelinae</taxon>
        <taxon>Pleurodeles</taxon>
    </lineage>
</organism>
<reference evidence="1" key="1">
    <citation type="journal article" date="2022" name="bioRxiv">
        <title>Sequencing and chromosome-scale assembly of the giantPleurodeles waltlgenome.</title>
        <authorList>
            <person name="Brown T."/>
            <person name="Elewa A."/>
            <person name="Iarovenko S."/>
            <person name="Subramanian E."/>
            <person name="Araus A.J."/>
            <person name="Petzold A."/>
            <person name="Susuki M."/>
            <person name="Suzuki K.-i.T."/>
            <person name="Hayashi T."/>
            <person name="Toyoda A."/>
            <person name="Oliveira C."/>
            <person name="Osipova E."/>
            <person name="Leigh N.D."/>
            <person name="Simon A."/>
            <person name="Yun M.H."/>
        </authorList>
    </citation>
    <scope>NUCLEOTIDE SEQUENCE</scope>
    <source>
        <strain evidence="1">20211129_DDA</strain>
        <tissue evidence="1">Liver</tissue>
    </source>
</reference>
<evidence type="ECO:0000313" key="2">
    <source>
        <dbReference type="Proteomes" id="UP001066276"/>
    </source>
</evidence>
<evidence type="ECO:0000313" key="1">
    <source>
        <dbReference type="EMBL" id="KAJ1111459.1"/>
    </source>
</evidence>
<sequence length="109" mass="11692">MQSLTQAWIPVVHRRSVEVQGLARICSDAEFDAGLDSCGAQTVCIAAESGTVVQSLMQAWTPVVHRRSVVLQTLARVCGGAEFDAVWTPVAHRRSAVVQTLARVYSGAV</sequence>
<comment type="caution">
    <text evidence="1">The sequence shown here is derived from an EMBL/GenBank/DDBJ whole genome shotgun (WGS) entry which is preliminary data.</text>
</comment>
<name>A0AAV7N8C0_PLEWA</name>
<gene>
    <name evidence="1" type="ORF">NDU88_008783</name>
</gene>
<dbReference type="Proteomes" id="UP001066276">
    <property type="component" value="Chromosome 9"/>
</dbReference>
<dbReference type="EMBL" id="JANPWB010000013">
    <property type="protein sequence ID" value="KAJ1111459.1"/>
    <property type="molecule type" value="Genomic_DNA"/>
</dbReference>
<proteinExistence type="predicted"/>
<dbReference type="AlphaFoldDB" id="A0AAV7N8C0"/>
<accession>A0AAV7N8C0</accession>
<keyword evidence="2" id="KW-1185">Reference proteome</keyword>